<evidence type="ECO:0000256" key="5">
    <source>
        <dbReference type="ARBA" id="ARBA00022925"/>
    </source>
</evidence>
<name>A0A6A5DBJ8_SCHHA</name>
<gene>
    <name evidence="18" type="primary">OPN4_3</name>
    <name evidence="18" type="ORF">MS3_00010466</name>
</gene>
<comment type="subcellular location">
    <subcellularLocation>
        <location evidence="1">Membrane</location>
        <topology evidence="1">Multi-pass membrane protein</topology>
    </subcellularLocation>
</comment>
<dbReference type="InterPro" id="IPR050125">
    <property type="entry name" value="GPCR_opsins"/>
</dbReference>
<dbReference type="PANTHER" id="PTHR24240">
    <property type="entry name" value="OPSIN"/>
    <property type="match status" value="1"/>
</dbReference>
<dbReference type="SMART" id="SM01381">
    <property type="entry name" value="7TM_GPCR_Srsx"/>
    <property type="match status" value="1"/>
</dbReference>
<feature type="transmembrane region" description="Helical" evidence="17">
    <location>
        <begin position="74"/>
        <end position="92"/>
    </location>
</feature>
<feature type="transmembrane region" description="Helical" evidence="17">
    <location>
        <begin position="34"/>
        <end position="62"/>
    </location>
</feature>
<feature type="compositionally biased region" description="Basic residues" evidence="16">
    <location>
        <begin position="467"/>
        <end position="478"/>
    </location>
</feature>
<reference evidence="18" key="1">
    <citation type="journal article" date="2012" name="Nat. Genet.">
        <title>Whole-genome sequence of Schistosoma haematobium.</title>
        <authorList>
            <person name="Young N.D."/>
            <person name="Jex A.R."/>
            <person name="Li B."/>
            <person name="Liu S."/>
            <person name="Yang L."/>
            <person name="Xiong Z."/>
            <person name="Li Y."/>
            <person name="Cantacessi C."/>
            <person name="Hall R.S."/>
            <person name="Xu X."/>
            <person name="Chen F."/>
            <person name="Wu X."/>
            <person name="Zerlotini A."/>
            <person name="Oliveira G."/>
            <person name="Hofmann A."/>
            <person name="Zhang G."/>
            <person name="Fang X."/>
            <person name="Kang Y."/>
            <person name="Campbell B.E."/>
            <person name="Loukas A."/>
            <person name="Ranganathan S."/>
            <person name="Rollinson D."/>
            <person name="Rinaldi G."/>
            <person name="Brindley P.J."/>
            <person name="Yang H."/>
            <person name="Wang J."/>
            <person name="Wang J."/>
            <person name="Gasser R.B."/>
        </authorList>
    </citation>
    <scope>NUCLEOTIDE SEQUENCE</scope>
</reference>
<dbReference type="GO" id="GO:0007602">
    <property type="term" value="P:phototransduction"/>
    <property type="evidence" value="ECO:0007669"/>
    <property type="project" value="UniProtKB-KW"/>
</dbReference>
<keyword evidence="19" id="KW-1185">Reference proteome</keyword>
<evidence type="ECO:0000256" key="15">
    <source>
        <dbReference type="RuleBase" id="RU000688"/>
    </source>
</evidence>
<keyword evidence="12 15" id="KW-0675">Receptor</keyword>
<dbReference type="KEGG" id="shx:MS3_00010466"/>
<dbReference type="SUPFAM" id="SSF81321">
    <property type="entry name" value="Family A G protein-coupled receptor-like"/>
    <property type="match status" value="1"/>
</dbReference>
<evidence type="ECO:0000256" key="7">
    <source>
        <dbReference type="ARBA" id="ARBA00022991"/>
    </source>
</evidence>
<evidence type="ECO:0000256" key="12">
    <source>
        <dbReference type="ARBA" id="ARBA00023170"/>
    </source>
</evidence>
<accession>A0A6A5DBJ8</accession>
<dbReference type="InterPro" id="IPR027430">
    <property type="entry name" value="Retinal_BS"/>
</dbReference>
<evidence type="ECO:0000256" key="6">
    <source>
        <dbReference type="ARBA" id="ARBA00022989"/>
    </source>
</evidence>
<keyword evidence="5" id="KW-0681">Retinal protein</keyword>
<comment type="similarity">
    <text evidence="15">Belongs to the G-protein coupled receptor 1 family.</text>
</comment>
<evidence type="ECO:0000256" key="2">
    <source>
        <dbReference type="ARBA" id="ARBA00022543"/>
    </source>
</evidence>
<organism evidence="18 19">
    <name type="scientific">Schistosoma haematobium</name>
    <name type="common">Blood fluke</name>
    <dbReference type="NCBI Taxonomy" id="6185"/>
    <lineage>
        <taxon>Eukaryota</taxon>
        <taxon>Metazoa</taxon>
        <taxon>Spiralia</taxon>
        <taxon>Lophotrochozoa</taxon>
        <taxon>Platyhelminthes</taxon>
        <taxon>Trematoda</taxon>
        <taxon>Digenea</taxon>
        <taxon>Strigeidida</taxon>
        <taxon>Schistosomatoidea</taxon>
        <taxon>Schistosomatidae</taxon>
        <taxon>Schistosoma</taxon>
    </lineage>
</organism>
<dbReference type="GO" id="GO:0004930">
    <property type="term" value="F:G protein-coupled receptor activity"/>
    <property type="evidence" value="ECO:0007669"/>
    <property type="project" value="UniProtKB-KW"/>
</dbReference>
<evidence type="ECO:0000256" key="14">
    <source>
        <dbReference type="ARBA" id="ARBA00023288"/>
    </source>
</evidence>
<dbReference type="InterPro" id="IPR000276">
    <property type="entry name" value="GPCR_Rhodpsn"/>
</dbReference>
<dbReference type="RefSeq" id="XP_035587405.1">
    <property type="nucleotide sequence ID" value="XM_035732389.1"/>
</dbReference>
<evidence type="ECO:0000256" key="13">
    <source>
        <dbReference type="ARBA" id="ARBA00023224"/>
    </source>
</evidence>
<keyword evidence="6 17" id="KW-1133">Transmembrane helix</keyword>
<proteinExistence type="inferred from homology"/>
<evidence type="ECO:0000313" key="19">
    <source>
        <dbReference type="Proteomes" id="UP000471633"/>
    </source>
</evidence>
<dbReference type="CTD" id="24597122"/>
<dbReference type="PRINTS" id="PR00237">
    <property type="entry name" value="GPCRRHODOPSN"/>
</dbReference>
<dbReference type="FunFam" id="1.20.1070.10:FF:000044">
    <property type="entry name" value="Opsin, ultraviolet-sensitive"/>
    <property type="match status" value="1"/>
</dbReference>
<evidence type="ECO:0000256" key="11">
    <source>
        <dbReference type="ARBA" id="ARBA00023157"/>
    </source>
</evidence>
<dbReference type="Pfam" id="PF00001">
    <property type="entry name" value="7tm_1"/>
    <property type="match status" value="1"/>
</dbReference>
<feature type="transmembrane region" description="Helical" evidence="17">
    <location>
        <begin position="154"/>
        <end position="174"/>
    </location>
</feature>
<dbReference type="GO" id="GO:0016020">
    <property type="term" value="C:membrane"/>
    <property type="evidence" value="ECO:0007669"/>
    <property type="project" value="UniProtKB-SubCell"/>
</dbReference>
<keyword evidence="11" id="KW-1015">Disulfide bond</keyword>
<keyword evidence="3" id="KW-0716">Sensory transduction</keyword>
<reference evidence="18" key="4">
    <citation type="journal article" date="2022" name="PLoS Pathog.">
        <title>Chromosome-level genome of Schistosoma haematobium underpins genome-wide explorations of molecular variation.</title>
        <authorList>
            <person name="Stroehlein A.J."/>
            <person name="Korhonen P.K."/>
            <person name="Lee V.V."/>
            <person name="Ralph S.A."/>
            <person name="Mentink-Kane M."/>
            <person name="You H."/>
            <person name="McManus D.P."/>
            <person name="Tchuente L.T."/>
            <person name="Stothard J.R."/>
            <person name="Kaur P."/>
            <person name="Dudchenko O."/>
            <person name="Aiden E.L."/>
            <person name="Yang B."/>
            <person name="Yang H."/>
            <person name="Emery A.M."/>
            <person name="Webster B.L."/>
            <person name="Brindley P.J."/>
            <person name="Rollinson D."/>
            <person name="Chang B.C.H."/>
            <person name="Gasser R.B."/>
            <person name="Young N.D."/>
        </authorList>
    </citation>
    <scope>NUCLEOTIDE SEQUENCE</scope>
</reference>
<sequence>MKQNLTFATLWPDDNDFMSIVHPHWHKFTQPDPLYYYLVGIYIGIVGVLAVMGNSLVITLFLLCKQLRTPPNMLIVNLAISDFSFALINGFPLKTIASFNQRWGWGKLACELYGFAGSIFGFISLTTMAFIALDRYLVISQPFKTFSRITYGKVIVMIFITWIWSALWSIPPFFGYGSYIPEGFHTSCTFDYLSTDIRNLIFNAGLYILGFLCPVFIIIFSYYQIVKTVRLNELELMKMAQSLNAQNPSAMKTGDKKADIEAAKTSIILVLLYLMSWSPYAIVCLMTLVGSRDSLTPFYSELPVLFAKTSAVYNPIVYAVKHPKFRLEIEKRFPFLICCCPPKPKERLQNTIVSKIQVSQIGIGTASRSNENTLNTFRVHESILSNMSHNGKNMYKHTATSNHSRIRKQMDMALESLKDELIVTLGTEKGIKRLTSNLGSGLVGTEWGSNRRRFTPSRRPDKFGPPPRRRPRFMLKNI</sequence>
<keyword evidence="10" id="KW-0564">Palmitate</keyword>
<keyword evidence="14" id="KW-0449">Lipoprotein</keyword>
<evidence type="ECO:0000256" key="10">
    <source>
        <dbReference type="ARBA" id="ARBA00023139"/>
    </source>
</evidence>
<dbReference type="GeneID" id="24597122"/>
<evidence type="ECO:0000256" key="4">
    <source>
        <dbReference type="ARBA" id="ARBA00022692"/>
    </source>
</evidence>
<comment type="caution">
    <text evidence="18">The sequence shown here is derived from an EMBL/GenBank/DDBJ whole genome shotgun (WGS) entry which is preliminary data.</text>
</comment>
<keyword evidence="8 15" id="KW-0297">G-protein coupled receptor</keyword>
<dbReference type="PROSITE" id="PS00237">
    <property type="entry name" value="G_PROTEIN_RECEP_F1_1"/>
    <property type="match status" value="1"/>
</dbReference>
<dbReference type="PROSITE" id="PS00238">
    <property type="entry name" value="OPSIN"/>
    <property type="match status" value="1"/>
</dbReference>
<keyword evidence="9 17" id="KW-0472">Membrane</keyword>
<feature type="transmembrane region" description="Helical" evidence="17">
    <location>
        <begin position="112"/>
        <end position="133"/>
    </location>
</feature>
<reference evidence="18" key="2">
    <citation type="journal article" date="2019" name="Gigascience">
        <title>High-quality Schistosoma haematobium genome achieved by single-molecule and long-range sequencing.</title>
        <authorList>
            <person name="Stroehlein A.J."/>
            <person name="Korhonen P.K."/>
            <person name="Chong T.M."/>
            <person name="Lim Y.L."/>
            <person name="Chan K.G."/>
            <person name="Webster B."/>
            <person name="Rollinson D."/>
            <person name="Brindley P.J."/>
            <person name="Gasser R.B."/>
            <person name="Young N.D."/>
        </authorList>
    </citation>
    <scope>NUCLEOTIDE SEQUENCE</scope>
</reference>
<evidence type="ECO:0000256" key="9">
    <source>
        <dbReference type="ARBA" id="ARBA00023136"/>
    </source>
</evidence>
<feature type="region of interest" description="Disordered" evidence="16">
    <location>
        <begin position="448"/>
        <end position="478"/>
    </location>
</feature>
<evidence type="ECO:0000256" key="8">
    <source>
        <dbReference type="ARBA" id="ARBA00023040"/>
    </source>
</evidence>
<evidence type="ECO:0000313" key="18">
    <source>
        <dbReference type="EMBL" id="KAH9592176.1"/>
    </source>
</evidence>
<dbReference type="Proteomes" id="UP000471633">
    <property type="component" value="Unassembled WGS sequence"/>
</dbReference>
<protein>
    <submittedName>
        <fullName evidence="18">Melanopsin</fullName>
    </submittedName>
</protein>
<dbReference type="GO" id="GO:0009881">
    <property type="term" value="F:photoreceptor activity"/>
    <property type="evidence" value="ECO:0007669"/>
    <property type="project" value="UniProtKB-KW"/>
</dbReference>
<dbReference type="PROSITE" id="PS50262">
    <property type="entry name" value="G_PROTEIN_RECEP_F1_2"/>
    <property type="match status" value="1"/>
</dbReference>
<dbReference type="EMBL" id="AMPZ03000002">
    <property type="protein sequence ID" value="KAH9592176.1"/>
    <property type="molecule type" value="Genomic_DNA"/>
</dbReference>
<evidence type="ECO:0000256" key="1">
    <source>
        <dbReference type="ARBA" id="ARBA00004141"/>
    </source>
</evidence>
<feature type="transmembrane region" description="Helical" evidence="17">
    <location>
        <begin position="200"/>
        <end position="223"/>
    </location>
</feature>
<dbReference type="AlphaFoldDB" id="A0A6A5DBJ8"/>
<dbReference type="CDD" id="cd15337">
    <property type="entry name" value="7tmA_Opsin_Gq_invertebrates"/>
    <property type="match status" value="1"/>
</dbReference>
<evidence type="ECO:0000256" key="16">
    <source>
        <dbReference type="SAM" id="MobiDB-lite"/>
    </source>
</evidence>
<keyword evidence="2" id="KW-0600">Photoreceptor protein</keyword>
<dbReference type="InterPro" id="IPR017452">
    <property type="entry name" value="GPCR_Rhodpsn_7TM"/>
</dbReference>
<dbReference type="Gene3D" id="1.20.1070.10">
    <property type="entry name" value="Rhodopsin 7-helix transmembrane proteins"/>
    <property type="match status" value="1"/>
</dbReference>
<evidence type="ECO:0000256" key="3">
    <source>
        <dbReference type="ARBA" id="ARBA00022606"/>
    </source>
</evidence>
<keyword evidence="7" id="KW-0157">Chromophore</keyword>
<keyword evidence="13 15" id="KW-0807">Transducer</keyword>
<keyword evidence="4 15" id="KW-0812">Transmembrane</keyword>
<evidence type="ECO:0000256" key="17">
    <source>
        <dbReference type="SAM" id="Phobius"/>
    </source>
</evidence>
<feature type="transmembrane region" description="Helical" evidence="17">
    <location>
        <begin position="266"/>
        <end position="290"/>
    </location>
</feature>
<reference evidence="18" key="3">
    <citation type="submission" date="2021-06" db="EMBL/GenBank/DDBJ databases">
        <title>Chromosome-level genome assembly for S. haematobium.</title>
        <authorList>
            <person name="Stroehlein A.J."/>
        </authorList>
    </citation>
    <scope>NUCLEOTIDE SEQUENCE</scope>
</reference>